<feature type="region of interest" description="Disordered" evidence="5">
    <location>
        <begin position="153"/>
        <end position="212"/>
    </location>
</feature>
<dbReference type="Gene3D" id="6.10.140.2220">
    <property type="match status" value="1"/>
</dbReference>
<evidence type="ECO:0000259" key="6">
    <source>
        <dbReference type="PROSITE" id="PS50865"/>
    </source>
</evidence>
<organism evidence="7 8">
    <name type="scientific">Triparma retinervis</name>
    <dbReference type="NCBI Taxonomy" id="2557542"/>
    <lineage>
        <taxon>Eukaryota</taxon>
        <taxon>Sar</taxon>
        <taxon>Stramenopiles</taxon>
        <taxon>Ochrophyta</taxon>
        <taxon>Bolidophyceae</taxon>
        <taxon>Parmales</taxon>
        <taxon>Triparmaceae</taxon>
        <taxon>Triparma</taxon>
    </lineage>
</organism>
<proteinExistence type="predicted"/>
<evidence type="ECO:0000313" key="7">
    <source>
        <dbReference type="EMBL" id="GMH57004.1"/>
    </source>
</evidence>
<gene>
    <name evidence="7" type="ORF">TrRE_jg4371</name>
</gene>
<dbReference type="Pfam" id="PF01753">
    <property type="entry name" value="zf-MYND"/>
    <property type="match status" value="1"/>
</dbReference>
<feature type="compositionally biased region" description="Basic and acidic residues" evidence="5">
    <location>
        <begin position="175"/>
        <end position="212"/>
    </location>
</feature>
<dbReference type="EMBL" id="BRXZ01003548">
    <property type="protein sequence ID" value="GMH57004.1"/>
    <property type="molecule type" value="Genomic_DNA"/>
</dbReference>
<dbReference type="PROSITE" id="PS50865">
    <property type="entry name" value="ZF_MYND_2"/>
    <property type="match status" value="1"/>
</dbReference>
<dbReference type="AlphaFoldDB" id="A0A9W7DUQ4"/>
<evidence type="ECO:0000256" key="3">
    <source>
        <dbReference type="ARBA" id="ARBA00022833"/>
    </source>
</evidence>
<keyword evidence="8" id="KW-1185">Reference proteome</keyword>
<feature type="domain" description="MYND-type" evidence="6">
    <location>
        <begin position="13"/>
        <end position="55"/>
    </location>
</feature>
<evidence type="ECO:0000256" key="2">
    <source>
        <dbReference type="ARBA" id="ARBA00022771"/>
    </source>
</evidence>
<dbReference type="PROSITE" id="PS01360">
    <property type="entry name" value="ZF_MYND_1"/>
    <property type="match status" value="1"/>
</dbReference>
<reference evidence="7" key="1">
    <citation type="submission" date="2022-07" db="EMBL/GenBank/DDBJ databases">
        <title>Genome analysis of Parmales, a sister group of diatoms, reveals the evolutionary specialization of diatoms from phago-mixotrophs to photoautotrophs.</title>
        <authorList>
            <person name="Ban H."/>
            <person name="Sato S."/>
            <person name="Yoshikawa S."/>
            <person name="Kazumasa Y."/>
            <person name="Nakamura Y."/>
            <person name="Ichinomiya M."/>
            <person name="Saitoh K."/>
            <person name="Sato N."/>
            <person name="Blanc-Mathieu R."/>
            <person name="Endo H."/>
            <person name="Kuwata A."/>
            <person name="Ogata H."/>
        </authorList>
    </citation>
    <scope>NUCLEOTIDE SEQUENCE</scope>
</reference>
<evidence type="ECO:0000256" key="5">
    <source>
        <dbReference type="SAM" id="MobiDB-lite"/>
    </source>
</evidence>
<dbReference type="GO" id="GO:0008270">
    <property type="term" value="F:zinc ion binding"/>
    <property type="evidence" value="ECO:0007669"/>
    <property type="project" value="UniProtKB-KW"/>
</dbReference>
<dbReference type="OrthoDB" id="432970at2759"/>
<feature type="compositionally biased region" description="Basic residues" evidence="5">
    <location>
        <begin position="275"/>
        <end position="292"/>
    </location>
</feature>
<feature type="compositionally biased region" description="Basic and acidic residues" evidence="5">
    <location>
        <begin position="71"/>
        <end position="88"/>
    </location>
</feature>
<dbReference type="Proteomes" id="UP001165082">
    <property type="component" value="Unassembled WGS sequence"/>
</dbReference>
<feature type="compositionally biased region" description="Basic and acidic residues" evidence="5">
    <location>
        <begin position="153"/>
        <end position="169"/>
    </location>
</feature>
<sequence>MFTHDPLSLADECWKCGLSKSQCLRLFRCKNCKVAKYCGKACQVSDWKEKHNLVCEQLRARRSAKKRLKKSQKDAEKENENENEKSTTQEEQEVYRPPFSVEDVMKQVFQGEPWSDNFISGKPFTVVFSSEPGVPHTIVQDEGGDTTDLHKEVERQQGADEEVAKEVAKEVASAKGHDVKVDKPATAQEVHEEEKDADKENENENEKSTEPTLGVRKEMKLCGHFCCPSSLKDCCSCSDLRPVEDGYDNYVDGEGLCKTAARDAYYCGVCNTKKDSKKSKGQRKKKDKKSKKINTVETLRKQKAEKNKAAKKKVERGIAVRTR</sequence>
<protein>
    <recommendedName>
        <fullName evidence="6">MYND-type domain-containing protein</fullName>
    </recommendedName>
</protein>
<evidence type="ECO:0000313" key="8">
    <source>
        <dbReference type="Proteomes" id="UP001165082"/>
    </source>
</evidence>
<feature type="region of interest" description="Disordered" evidence="5">
    <location>
        <begin position="66"/>
        <end position="94"/>
    </location>
</feature>
<keyword evidence="1" id="KW-0479">Metal-binding</keyword>
<dbReference type="InterPro" id="IPR002893">
    <property type="entry name" value="Znf_MYND"/>
</dbReference>
<feature type="region of interest" description="Disordered" evidence="5">
    <location>
        <begin position="273"/>
        <end position="323"/>
    </location>
</feature>
<feature type="compositionally biased region" description="Basic and acidic residues" evidence="5">
    <location>
        <begin position="298"/>
        <end position="308"/>
    </location>
</feature>
<name>A0A9W7DUQ4_9STRA</name>
<keyword evidence="3" id="KW-0862">Zinc</keyword>
<keyword evidence="2 4" id="KW-0863">Zinc-finger</keyword>
<evidence type="ECO:0000256" key="4">
    <source>
        <dbReference type="PROSITE-ProRule" id="PRU00134"/>
    </source>
</evidence>
<accession>A0A9W7DUQ4</accession>
<comment type="caution">
    <text evidence="7">The sequence shown here is derived from an EMBL/GenBank/DDBJ whole genome shotgun (WGS) entry which is preliminary data.</text>
</comment>
<evidence type="ECO:0000256" key="1">
    <source>
        <dbReference type="ARBA" id="ARBA00022723"/>
    </source>
</evidence>
<dbReference type="SUPFAM" id="SSF144232">
    <property type="entry name" value="HIT/MYND zinc finger-like"/>
    <property type="match status" value="1"/>
</dbReference>